<evidence type="ECO:0000256" key="4">
    <source>
        <dbReference type="ARBA" id="ARBA00023157"/>
    </source>
</evidence>
<dbReference type="AlphaFoldDB" id="A0A6G1GIC4"/>
<dbReference type="GeneID" id="54416435"/>
<evidence type="ECO:0000256" key="1">
    <source>
        <dbReference type="ARBA" id="ARBA00004173"/>
    </source>
</evidence>
<dbReference type="InterPro" id="IPR036549">
    <property type="entry name" value="CX6/COA6-like_sf"/>
</dbReference>
<proteinExistence type="inferred from homology"/>
<name>A0A6G1GIC4_9PEZI</name>
<evidence type="ECO:0000313" key="5">
    <source>
        <dbReference type="EMBL" id="KAF1817651.1"/>
    </source>
</evidence>
<comment type="subcellular location">
    <subcellularLocation>
        <location evidence="1">Mitochondrion</location>
    </subcellularLocation>
</comment>
<dbReference type="GO" id="GO:0033617">
    <property type="term" value="P:mitochondrial respiratory chain complex IV assembly"/>
    <property type="evidence" value="ECO:0007669"/>
    <property type="project" value="TreeGrafter"/>
</dbReference>
<comment type="similarity">
    <text evidence="2">Belongs to the cytochrome c oxidase subunit 6B family.</text>
</comment>
<protein>
    <submittedName>
        <fullName evidence="5 7">Uncharacterized protein</fullName>
    </submittedName>
</protein>
<dbReference type="Proteomes" id="UP000504638">
    <property type="component" value="Unplaced"/>
</dbReference>
<keyword evidence="4" id="KW-1015">Disulfide bond</keyword>
<dbReference type="PANTHER" id="PTHR47677:SF1">
    <property type="entry name" value="CYTOCHROME C OXIDASE ASSEMBLY FACTOR 6"/>
    <property type="match status" value="1"/>
</dbReference>
<dbReference type="RefSeq" id="XP_033539282.1">
    <property type="nucleotide sequence ID" value="XM_033675865.1"/>
</dbReference>
<accession>A0A6G1GIC4</accession>
<sequence length="108" mass="12442">MGWFSSDPKAKDAAYVPPDREARNRCWEARDTFYDCLDKHSIVNPLEDDRTKNACPKELAGFEKNCASSWVKYFQQKRYADFRKEESLRKLKEQGAEFVGELSGGPGK</sequence>
<reference evidence="7" key="3">
    <citation type="submission" date="2025-04" db="UniProtKB">
        <authorList>
            <consortium name="RefSeq"/>
        </authorList>
    </citation>
    <scope>IDENTIFICATION</scope>
    <source>
        <strain evidence="7">CBS 781.70</strain>
    </source>
</reference>
<keyword evidence="6" id="KW-1185">Reference proteome</keyword>
<evidence type="ECO:0000313" key="6">
    <source>
        <dbReference type="Proteomes" id="UP000504638"/>
    </source>
</evidence>
<dbReference type="Pfam" id="PF02297">
    <property type="entry name" value="COX6B"/>
    <property type="match status" value="1"/>
</dbReference>
<dbReference type="SUPFAM" id="SSF47694">
    <property type="entry name" value="Cytochrome c oxidase subunit h"/>
    <property type="match status" value="1"/>
</dbReference>
<dbReference type="GO" id="GO:0005758">
    <property type="term" value="C:mitochondrial intermembrane space"/>
    <property type="evidence" value="ECO:0007669"/>
    <property type="project" value="TreeGrafter"/>
</dbReference>
<evidence type="ECO:0000313" key="7">
    <source>
        <dbReference type="RefSeq" id="XP_033539282.1"/>
    </source>
</evidence>
<keyword evidence="3" id="KW-0496">Mitochondrion</keyword>
<evidence type="ECO:0000256" key="2">
    <source>
        <dbReference type="ARBA" id="ARBA00006425"/>
    </source>
</evidence>
<organism evidence="5">
    <name type="scientific">Eremomyces bilateralis CBS 781.70</name>
    <dbReference type="NCBI Taxonomy" id="1392243"/>
    <lineage>
        <taxon>Eukaryota</taxon>
        <taxon>Fungi</taxon>
        <taxon>Dikarya</taxon>
        <taxon>Ascomycota</taxon>
        <taxon>Pezizomycotina</taxon>
        <taxon>Dothideomycetes</taxon>
        <taxon>Dothideomycetes incertae sedis</taxon>
        <taxon>Eremomycetales</taxon>
        <taxon>Eremomycetaceae</taxon>
        <taxon>Eremomyces</taxon>
    </lineage>
</organism>
<dbReference type="PANTHER" id="PTHR47677">
    <property type="entry name" value="CYTOCHROME C OXIDASE ASSEMBLY FACTOR 6"/>
    <property type="match status" value="1"/>
</dbReference>
<dbReference type="InterPro" id="IPR048280">
    <property type="entry name" value="COX6B-like"/>
</dbReference>
<dbReference type="InterPro" id="IPR048281">
    <property type="entry name" value="COA6_fun"/>
</dbReference>
<gene>
    <name evidence="5 7" type="ORF">P152DRAFT_387040</name>
</gene>
<dbReference type="EMBL" id="ML975149">
    <property type="protein sequence ID" value="KAF1817651.1"/>
    <property type="molecule type" value="Genomic_DNA"/>
</dbReference>
<reference evidence="7" key="2">
    <citation type="submission" date="2020-04" db="EMBL/GenBank/DDBJ databases">
        <authorList>
            <consortium name="NCBI Genome Project"/>
        </authorList>
    </citation>
    <scope>NUCLEOTIDE SEQUENCE</scope>
    <source>
        <strain evidence="7">CBS 781.70</strain>
    </source>
</reference>
<reference evidence="5 7" key="1">
    <citation type="submission" date="2020-01" db="EMBL/GenBank/DDBJ databases">
        <authorList>
            <consortium name="DOE Joint Genome Institute"/>
            <person name="Haridas S."/>
            <person name="Albert R."/>
            <person name="Binder M."/>
            <person name="Bloem J."/>
            <person name="Labutti K."/>
            <person name="Salamov A."/>
            <person name="Andreopoulos B."/>
            <person name="Baker S.E."/>
            <person name="Barry K."/>
            <person name="Bills G."/>
            <person name="Bluhm B.H."/>
            <person name="Cannon C."/>
            <person name="Castanera R."/>
            <person name="Culley D.E."/>
            <person name="Daum C."/>
            <person name="Ezra D."/>
            <person name="Gonzalez J.B."/>
            <person name="Henrissat B."/>
            <person name="Kuo A."/>
            <person name="Liang C."/>
            <person name="Lipzen A."/>
            <person name="Lutzoni F."/>
            <person name="Magnuson J."/>
            <person name="Mondo S."/>
            <person name="Nolan M."/>
            <person name="Ohm R."/>
            <person name="Pangilinan J."/>
            <person name="Park H.-J."/>
            <person name="Ramirez L."/>
            <person name="Alfaro M."/>
            <person name="Sun H."/>
            <person name="Tritt A."/>
            <person name="Yoshinaga Y."/>
            <person name="Zwiers L.-H."/>
            <person name="Turgeon B.G."/>
            <person name="Goodwin S.B."/>
            <person name="Spatafora J.W."/>
            <person name="Crous P.W."/>
            <person name="Grigoriev I.V."/>
        </authorList>
    </citation>
    <scope>NUCLEOTIDE SEQUENCE</scope>
    <source>
        <strain evidence="5 7">CBS 781.70</strain>
    </source>
</reference>
<evidence type="ECO:0000256" key="3">
    <source>
        <dbReference type="ARBA" id="ARBA00023128"/>
    </source>
</evidence>
<dbReference type="Gene3D" id="1.10.10.140">
    <property type="entry name" value="Cytochrome c oxidase, subunit VIb"/>
    <property type="match status" value="1"/>
</dbReference>
<dbReference type="OrthoDB" id="5545577at2759"/>